<dbReference type="EMBL" id="SNYW01000001">
    <property type="protein sequence ID" value="TDQ86430.1"/>
    <property type="molecule type" value="Genomic_DNA"/>
</dbReference>
<sequence length="380" mass="40781">MARHPRIAFYAPLKSPDHPDASGDRTVARLLVKALKRSGAEVTLASRLRARVGEGDAAAQRRMAARGHAIADRLIAKYRRQPARERPQVWFTYHLYYKAVDWVGPRVARALGIPYLVAEASHAPKRAGGPYAFSHAAAEAAIRGADAIFCLNPGDRACLAGLVAKKRLVDLPPFLDVQAFAPHRPDRDLGRLKLATRYRLDPDLPWLAAIAMMRPGDKLASYRVLGEALRHVRRPYQLLVVGDGAARAEVEQALSAVKGRIAWLGLRAAQELPEIYAAADLMVWPAVNEAFGMALLEAQACGCPVVAGASGGVPAIVADGETGWLSAPGDAAALAADIDFALERDLAPYRLAARAHVLKHHDIDAAAARLGCVLAKLAAS</sequence>
<accession>A0A4R6WTG1</accession>
<dbReference type="PANTHER" id="PTHR45947:SF3">
    <property type="entry name" value="SULFOQUINOVOSYL TRANSFERASE SQD2"/>
    <property type="match status" value="1"/>
</dbReference>
<organism evidence="1 2">
    <name type="scientific">Dongia mobilis</name>
    <dbReference type="NCBI Taxonomy" id="578943"/>
    <lineage>
        <taxon>Bacteria</taxon>
        <taxon>Pseudomonadati</taxon>
        <taxon>Pseudomonadota</taxon>
        <taxon>Alphaproteobacteria</taxon>
        <taxon>Rhodospirillales</taxon>
        <taxon>Dongiaceae</taxon>
        <taxon>Dongia</taxon>
    </lineage>
</organism>
<proteinExistence type="predicted"/>
<dbReference type="GO" id="GO:0016757">
    <property type="term" value="F:glycosyltransferase activity"/>
    <property type="evidence" value="ECO:0007669"/>
    <property type="project" value="TreeGrafter"/>
</dbReference>
<dbReference type="Gene3D" id="3.40.50.2000">
    <property type="entry name" value="Glycogen Phosphorylase B"/>
    <property type="match status" value="2"/>
</dbReference>
<gene>
    <name evidence="1" type="ORF">A8950_0122</name>
</gene>
<dbReference type="RefSeq" id="WP_133611542.1">
    <property type="nucleotide sequence ID" value="NZ_SNYW01000001.1"/>
</dbReference>
<evidence type="ECO:0000313" key="2">
    <source>
        <dbReference type="Proteomes" id="UP000295783"/>
    </source>
</evidence>
<dbReference type="AlphaFoldDB" id="A0A4R6WTG1"/>
<dbReference type="Proteomes" id="UP000295783">
    <property type="component" value="Unassembled WGS sequence"/>
</dbReference>
<name>A0A4R6WTG1_9PROT</name>
<dbReference type="InterPro" id="IPR050194">
    <property type="entry name" value="Glycosyltransferase_grp1"/>
</dbReference>
<reference evidence="1 2" key="1">
    <citation type="submission" date="2019-03" db="EMBL/GenBank/DDBJ databases">
        <title>Genomic Encyclopedia of Type Strains, Phase III (KMG-III): the genomes of soil and plant-associated and newly described type strains.</title>
        <authorList>
            <person name="Whitman W."/>
        </authorList>
    </citation>
    <scope>NUCLEOTIDE SEQUENCE [LARGE SCALE GENOMIC DNA]</scope>
    <source>
        <strain evidence="1 2">CGMCC 1.7660</strain>
    </source>
</reference>
<protein>
    <submittedName>
        <fullName evidence="1">Glycosyltransferase involved in cell wall biosynthesis</fullName>
    </submittedName>
</protein>
<comment type="caution">
    <text evidence="1">The sequence shown here is derived from an EMBL/GenBank/DDBJ whole genome shotgun (WGS) entry which is preliminary data.</text>
</comment>
<dbReference type="PANTHER" id="PTHR45947">
    <property type="entry name" value="SULFOQUINOVOSYL TRANSFERASE SQD2"/>
    <property type="match status" value="1"/>
</dbReference>
<evidence type="ECO:0000313" key="1">
    <source>
        <dbReference type="EMBL" id="TDQ86430.1"/>
    </source>
</evidence>
<keyword evidence="2" id="KW-1185">Reference proteome</keyword>
<dbReference type="SUPFAM" id="SSF53756">
    <property type="entry name" value="UDP-Glycosyltransferase/glycogen phosphorylase"/>
    <property type="match status" value="1"/>
</dbReference>
<dbReference type="OrthoDB" id="5443996at2"/>
<keyword evidence="1" id="KW-0808">Transferase</keyword>
<dbReference type="Pfam" id="PF13692">
    <property type="entry name" value="Glyco_trans_1_4"/>
    <property type="match status" value="1"/>
</dbReference>
<dbReference type="CDD" id="cd03801">
    <property type="entry name" value="GT4_PimA-like"/>
    <property type="match status" value="1"/>
</dbReference>